<organism evidence="3 4">
    <name type="scientific">Stigmatella erecta</name>
    <dbReference type="NCBI Taxonomy" id="83460"/>
    <lineage>
        <taxon>Bacteria</taxon>
        <taxon>Pseudomonadati</taxon>
        <taxon>Myxococcota</taxon>
        <taxon>Myxococcia</taxon>
        <taxon>Myxococcales</taxon>
        <taxon>Cystobacterineae</taxon>
        <taxon>Archangiaceae</taxon>
        <taxon>Stigmatella</taxon>
    </lineage>
</organism>
<dbReference type="AlphaFoldDB" id="A0A1I0JA47"/>
<evidence type="ECO:0000313" key="3">
    <source>
        <dbReference type="EMBL" id="SEU06880.1"/>
    </source>
</evidence>
<dbReference type="InterPro" id="IPR002104">
    <property type="entry name" value="Integrase_catalytic"/>
</dbReference>
<dbReference type="GO" id="GO:0015074">
    <property type="term" value="P:DNA integration"/>
    <property type="evidence" value="ECO:0007669"/>
    <property type="project" value="InterPro"/>
</dbReference>
<gene>
    <name evidence="3" type="ORF">SAMN05443639_10796</name>
</gene>
<sequence length="343" mass="37764">MPSDRSRRWDGGYITPAGVFVIYKRVCGKLYEVSTRATSSRAANEHLVRFQVSPEGYKPEGEAPRGALLLDQELGRAFLFWSRDEKGNTVKWVKDQQRALAWWEGRLSGVDLRTLKTSRILTELDGATGRKQLIATLKTFYAWLRTERHLITTAEDPTFGQVKVPQAQPKQLEKIKAIGREEYERALTALEGWPRDALEVLGGTGWHVTELERFAKTGDIEAHPLSGAPVLVCPQTKGGAPLRTQVSPAVAAAAKRLRDRGGVDYFRFRDALKGVGATFNPGFLRHSVATWAINAGADPASVAAFLGHKSSATTKRFYATHAVPAKVPTLADMEPKQKAESAA</sequence>
<dbReference type="Pfam" id="PF00589">
    <property type="entry name" value="Phage_integrase"/>
    <property type="match status" value="1"/>
</dbReference>
<proteinExistence type="predicted"/>
<dbReference type="GO" id="GO:0003677">
    <property type="term" value="F:DNA binding"/>
    <property type="evidence" value="ECO:0007669"/>
    <property type="project" value="InterPro"/>
</dbReference>
<dbReference type="InterPro" id="IPR011010">
    <property type="entry name" value="DNA_brk_join_enz"/>
</dbReference>
<evidence type="ECO:0000256" key="1">
    <source>
        <dbReference type="ARBA" id="ARBA00023172"/>
    </source>
</evidence>
<dbReference type="Gene3D" id="1.10.443.10">
    <property type="entry name" value="Intergrase catalytic core"/>
    <property type="match status" value="1"/>
</dbReference>
<dbReference type="InterPro" id="IPR013762">
    <property type="entry name" value="Integrase-like_cat_sf"/>
</dbReference>
<keyword evidence="1" id="KW-0233">DNA recombination</keyword>
<dbReference type="Proteomes" id="UP000199181">
    <property type="component" value="Unassembled WGS sequence"/>
</dbReference>
<keyword evidence="4" id="KW-1185">Reference proteome</keyword>
<dbReference type="RefSeq" id="WP_177233643.1">
    <property type="nucleotide sequence ID" value="NZ_FOIJ01000007.1"/>
</dbReference>
<dbReference type="GO" id="GO:0006310">
    <property type="term" value="P:DNA recombination"/>
    <property type="evidence" value="ECO:0007669"/>
    <property type="project" value="UniProtKB-KW"/>
</dbReference>
<dbReference type="PROSITE" id="PS51898">
    <property type="entry name" value="TYR_RECOMBINASE"/>
    <property type="match status" value="1"/>
</dbReference>
<accession>A0A1I0JA47</accession>
<evidence type="ECO:0000313" key="4">
    <source>
        <dbReference type="Proteomes" id="UP000199181"/>
    </source>
</evidence>
<name>A0A1I0JA47_9BACT</name>
<feature type="domain" description="Tyr recombinase" evidence="2">
    <location>
        <begin position="173"/>
        <end position="332"/>
    </location>
</feature>
<reference evidence="4" key="1">
    <citation type="submission" date="2016-10" db="EMBL/GenBank/DDBJ databases">
        <authorList>
            <person name="Varghese N."/>
            <person name="Submissions S."/>
        </authorList>
    </citation>
    <scope>NUCLEOTIDE SEQUENCE [LARGE SCALE GENOMIC DNA]</scope>
    <source>
        <strain evidence="4">DSM 16858</strain>
    </source>
</reference>
<protein>
    <submittedName>
        <fullName evidence="3">Site-specific recombinase XerD</fullName>
    </submittedName>
</protein>
<dbReference type="EMBL" id="FOIJ01000007">
    <property type="protein sequence ID" value="SEU06880.1"/>
    <property type="molecule type" value="Genomic_DNA"/>
</dbReference>
<dbReference type="SUPFAM" id="SSF56349">
    <property type="entry name" value="DNA breaking-rejoining enzymes"/>
    <property type="match status" value="1"/>
</dbReference>
<evidence type="ECO:0000259" key="2">
    <source>
        <dbReference type="PROSITE" id="PS51898"/>
    </source>
</evidence>